<evidence type="ECO:0000256" key="1">
    <source>
        <dbReference type="SAM" id="MobiDB-lite"/>
    </source>
</evidence>
<organism evidence="2 3">
    <name type="scientific">Ilex paraguariensis</name>
    <name type="common">yerba mate</name>
    <dbReference type="NCBI Taxonomy" id="185542"/>
    <lineage>
        <taxon>Eukaryota</taxon>
        <taxon>Viridiplantae</taxon>
        <taxon>Streptophyta</taxon>
        <taxon>Embryophyta</taxon>
        <taxon>Tracheophyta</taxon>
        <taxon>Spermatophyta</taxon>
        <taxon>Magnoliopsida</taxon>
        <taxon>eudicotyledons</taxon>
        <taxon>Gunneridae</taxon>
        <taxon>Pentapetalae</taxon>
        <taxon>asterids</taxon>
        <taxon>campanulids</taxon>
        <taxon>Aquifoliales</taxon>
        <taxon>Aquifoliaceae</taxon>
        <taxon>Ilex</taxon>
    </lineage>
</organism>
<feature type="compositionally biased region" description="Polar residues" evidence="1">
    <location>
        <begin position="27"/>
        <end position="39"/>
    </location>
</feature>
<dbReference type="Proteomes" id="UP001642360">
    <property type="component" value="Unassembled WGS sequence"/>
</dbReference>
<reference evidence="2 3" key="1">
    <citation type="submission" date="2024-02" db="EMBL/GenBank/DDBJ databases">
        <authorList>
            <person name="Vignale AGUSTIN F."/>
            <person name="Sosa J E."/>
            <person name="Modenutti C."/>
        </authorList>
    </citation>
    <scope>NUCLEOTIDE SEQUENCE [LARGE SCALE GENOMIC DNA]</scope>
</reference>
<evidence type="ECO:0000313" key="3">
    <source>
        <dbReference type="Proteomes" id="UP001642360"/>
    </source>
</evidence>
<gene>
    <name evidence="2" type="ORF">ILEXP_LOCUS14800</name>
</gene>
<feature type="non-terminal residue" evidence="2">
    <location>
        <position position="1"/>
    </location>
</feature>
<keyword evidence="3" id="KW-1185">Reference proteome</keyword>
<dbReference type="EMBL" id="CAUOFW020001625">
    <property type="protein sequence ID" value="CAK9146922.1"/>
    <property type="molecule type" value="Genomic_DNA"/>
</dbReference>
<name>A0ABC8RY25_9AQUA</name>
<sequence length="62" mass="6379">STTVSTSQGVLIPQKTPKISHPPTMEPSGSTGVSHCPSSTEVTGALEAIAPVLQEFFSPKSI</sequence>
<comment type="caution">
    <text evidence="2">The sequence shown here is derived from an EMBL/GenBank/DDBJ whole genome shotgun (WGS) entry which is preliminary data.</text>
</comment>
<accession>A0ABC8RY25</accession>
<proteinExistence type="predicted"/>
<protein>
    <submittedName>
        <fullName evidence="2">Uncharacterized protein</fullName>
    </submittedName>
</protein>
<feature type="region of interest" description="Disordered" evidence="1">
    <location>
        <begin position="1"/>
        <end position="39"/>
    </location>
</feature>
<evidence type="ECO:0000313" key="2">
    <source>
        <dbReference type="EMBL" id="CAK9146922.1"/>
    </source>
</evidence>
<dbReference type="AlphaFoldDB" id="A0ABC8RY25"/>